<keyword evidence="2 5" id="KW-0812">Transmembrane</keyword>
<gene>
    <name evidence="7" type="ORF">METZ01_LOCUS511945</name>
</gene>
<dbReference type="GO" id="GO:0005886">
    <property type="term" value="C:plasma membrane"/>
    <property type="evidence" value="ECO:0007669"/>
    <property type="project" value="TreeGrafter"/>
</dbReference>
<dbReference type="PROSITE" id="PS00216">
    <property type="entry name" value="SUGAR_TRANSPORT_1"/>
    <property type="match status" value="1"/>
</dbReference>
<feature type="transmembrane region" description="Helical" evidence="5">
    <location>
        <begin position="126"/>
        <end position="144"/>
    </location>
</feature>
<evidence type="ECO:0000256" key="3">
    <source>
        <dbReference type="ARBA" id="ARBA00022989"/>
    </source>
</evidence>
<dbReference type="EMBL" id="UINC01227973">
    <property type="protein sequence ID" value="SVE59091.1"/>
    <property type="molecule type" value="Genomic_DNA"/>
</dbReference>
<dbReference type="GO" id="GO:0022857">
    <property type="term" value="F:transmembrane transporter activity"/>
    <property type="evidence" value="ECO:0007669"/>
    <property type="project" value="InterPro"/>
</dbReference>
<feature type="transmembrane region" description="Helical" evidence="5">
    <location>
        <begin position="6"/>
        <end position="25"/>
    </location>
</feature>
<reference evidence="7" key="1">
    <citation type="submission" date="2018-05" db="EMBL/GenBank/DDBJ databases">
        <authorList>
            <person name="Lanie J.A."/>
            <person name="Ng W.-L."/>
            <person name="Kazmierczak K.M."/>
            <person name="Andrzejewski T.M."/>
            <person name="Davidsen T.M."/>
            <person name="Wayne K.J."/>
            <person name="Tettelin H."/>
            <person name="Glass J.I."/>
            <person name="Rusch D."/>
            <person name="Podicherti R."/>
            <person name="Tsui H.-C.T."/>
            <person name="Winkler M.E."/>
        </authorList>
    </citation>
    <scope>NUCLEOTIDE SEQUENCE</scope>
</reference>
<sequence length="229" mass="23266">GLSITMAASLVIGLGLGTSLLQPLVGYWADRYGRKPLVIAGPILSGVFLSMIGFAPTFGVLTVLLVVGGVGSAMFHPPAAAMSARVSEGKGSGLRMSLFSFGGTMGYAFGPLVAVGVGSLAGMKGLIWTMIPALLVGVILFRVFPADRPHSSASPPLSPRAVLRNLMGPLGVIFAISALAAFVQRVFLTMAPIIAAESGVSEAMGALTLSIYLGAQGSGTITGGMLTDR</sequence>
<feature type="non-terminal residue" evidence="7">
    <location>
        <position position="1"/>
    </location>
</feature>
<evidence type="ECO:0000259" key="6">
    <source>
        <dbReference type="PROSITE" id="PS50850"/>
    </source>
</evidence>
<dbReference type="Pfam" id="PF07690">
    <property type="entry name" value="MFS_1"/>
    <property type="match status" value="1"/>
</dbReference>
<name>A0A383EQQ8_9ZZZZ</name>
<evidence type="ECO:0000256" key="5">
    <source>
        <dbReference type="SAM" id="Phobius"/>
    </source>
</evidence>
<dbReference type="PANTHER" id="PTHR43129:SF1">
    <property type="entry name" value="FOSMIDOMYCIN RESISTANCE PROTEIN"/>
    <property type="match status" value="1"/>
</dbReference>
<evidence type="ECO:0000256" key="2">
    <source>
        <dbReference type="ARBA" id="ARBA00022692"/>
    </source>
</evidence>
<proteinExistence type="predicted"/>
<keyword evidence="3 5" id="KW-1133">Transmembrane helix</keyword>
<dbReference type="AlphaFoldDB" id="A0A383EQQ8"/>
<evidence type="ECO:0000313" key="7">
    <source>
        <dbReference type="EMBL" id="SVE59091.1"/>
    </source>
</evidence>
<evidence type="ECO:0000256" key="4">
    <source>
        <dbReference type="ARBA" id="ARBA00023136"/>
    </source>
</evidence>
<accession>A0A383EQQ8</accession>
<dbReference type="InterPro" id="IPR036259">
    <property type="entry name" value="MFS_trans_sf"/>
</dbReference>
<evidence type="ECO:0000256" key="1">
    <source>
        <dbReference type="ARBA" id="ARBA00004141"/>
    </source>
</evidence>
<dbReference type="InterPro" id="IPR020846">
    <property type="entry name" value="MFS_dom"/>
</dbReference>
<feature type="transmembrane region" description="Helical" evidence="5">
    <location>
        <begin position="165"/>
        <end position="183"/>
    </location>
</feature>
<feature type="domain" description="Major facilitator superfamily (MFS) profile" evidence="6">
    <location>
        <begin position="1"/>
        <end position="229"/>
    </location>
</feature>
<comment type="subcellular location">
    <subcellularLocation>
        <location evidence="1">Membrane</location>
        <topology evidence="1">Multi-pass membrane protein</topology>
    </subcellularLocation>
</comment>
<dbReference type="SUPFAM" id="SSF103473">
    <property type="entry name" value="MFS general substrate transporter"/>
    <property type="match status" value="1"/>
</dbReference>
<dbReference type="InterPro" id="IPR005829">
    <property type="entry name" value="Sugar_transporter_CS"/>
</dbReference>
<dbReference type="PROSITE" id="PS50850">
    <property type="entry name" value="MFS"/>
    <property type="match status" value="1"/>
</dbReference>
<protein>
    <recommendedName>
        <fullName evidence="6">Major facilitator superfamily (MFS) profile domain-containing protein</fullName>
    </recommendedName>
</protein>
<dbReference type="Gene3D" id="1.20.1250.20">
    <property type="entry name" value="MFS general substrate transporter like domains"/>
    <property type="match status" value="1"/>
</dbReference>
<organism evidence="7">
    <name type="scientific">marine metagenome</name>
    <dbReference type="NCBI Taxonomy" id="408172"/>
    <lineage>
        <taxon>unclassified sequences</taxon>
        <taxon>metagenomes</taxon>
        <taxon>ecological metagenomes</taxon>
    </lineage>
</organism>
<keyword evidence="4 5" id="KW-0472">Membrane</keyword>
<feature type="transmembrane region" description="Helical" evidence="5">
    <location>
        <begin position="96"/>
        <end position="120"/>
    </location>
</feature>
<dbReference type="PANTHER" id="PTHR43129">
    <property type="entry name" value="FOSMIDOMYCIN RESISTANCE PROTEIN"/>
    <property type="match status" value="1"/>
</dbReference>
<dbReference type="InterPro" id="IPR011701">
    <property type="entry name" value="MFS"/>
</dbReference>
<feature type="non-terminal residue" evidence="7">
    <location>
        <position position="229"/>
    </location>
</feature>